<comment type="subcellular location">
    <subcellularLocation>
        <location evidence="5">Cell membrane</location>
        <topology evidence="5">Multi-pass membrane protein</topology>
    </subcellularLocation>
</comment>
<feature type="transmembrane region" description="Helical" evidence="5">
    <location>
        <begin position="40"/>
        <end position="64"/>
    </location>
</feature>
<evidence type="ECO:0000313" key="7">
    <source>
        <dbReference type="Proteomes" id="UP000269226"/>
    </source>
</evidence>
<dbReference type="Proteomes" id="UP000269226">
    <property type="component" value="Chromosome"/>
</dbReference>
<feature type="transmembrane region" description="Helical" evidence="5">
    <location>
        <begin position="148"/>
        <end position="172"/>
    </location>
</feature>
<keyword evidence="4 5" id="KW-0472">Membrane</keyword>
<proteinExistence type="inferred from homology"/>
<evidence type="ECO:0000256" key="5">
    <source>
        <dbReference type="HAMAP-Rule" id="MF_01572"/>
    </source>
</evidence>
<gene>
    <name evidence="6" type="ORF">DAT561_1095</name>
</gene>
<organism evidence="6 7">
    <name type="scientific">Melissococcus plutonius</name>
    <dbReference type="NCBI Taxonomy" id="33970"/>
    <lineage>
        <taxon>Bacteria</taxon>
        <taxon>Bacillati</taxon>
        <taxon>Bacillota</taxon>
        <taxon>Bacilli</taxon>
        <taxon>Lactobacillales</taxon>
        <taxon>Enterococcaceae</taxon>
        <taxon>Melissococcus</taxon>
    </lineage>
</organism>
<feature type="transmembrane region" description="Helical" evidence="5">
    <location>
        <begin position="76"/>
        <end position="94"/>
    </location>
</feature>
<protein>
    <recommendedName>
        <fullName evidence="5">UPF0397 protein DAT561_1095</fullName>
    </recommendedName>
</protein>
<dbReference type="GeneID" id="57043641"/>
<dbReference type="PANTHER" id="PTHR37815:SF3">
    <property type="entry name" value="UPF0397 PROTEIN SPR0429"/>
    <property type="match status" value="1"/>
</dbReference>
<dbReference type="InterPro" id="IPR022914">
    <property type="entry name" value="UPF0397"/>
</dbReference>
<reference evidence="6 7" key="1">
    <citation type="submission" date="2018-01" db="EMBL/GenBank/DDBJ databases">
        <title>Whole genome sequence of Melissococcus plutonius DAT561.</title>
        <authorList>
            <person name="Okumura K."/>
            <person name="Takamatsu D."/>
            <person name="Okura M."/>
        </authorList>
    </citation>
    <scope>NUCLEOTIDE SEQUENCE [LARGE SCALE GENOMIC DNA]</scope>
    <source>
        <strain evidence="6 7">DAT561</strain>
    </source>
</reference>
<dbReference type="EMBL" id="AP018492">
    <property type="protein sequence ID" value="BBC61203.1"/>
    <property type="molecule type" value="Genomic_DNA"/>
</dbReference>
<dbReference type="PANTHER" id="PTHR37815">
    <property type="entry name" value="UPF0397 PROTEIN BC_2624-RELATED"/>
    <property type="match status" value="1"/>
</dbReference>
<dbReference type="Gene3D" id="1.10.1760.20">
    <property type="match status" value="1"/>
</dbReference>
<dbReference type="GO" id="GO:0005886">
    <property type="term" value="C:plasma membrane"/>
    <property type="evidence" value="ECO:0007669"/>
    <property type="project" value="UniProtKB-SubCell"/>
</dbReference>
<feature type="transmembrane region" description="Helical" evidence="5">
    <location>
        <begin position="110"/>
        <end position="128"/>
    </location>
</feature>
<accession>A0A2Z5Y394</accession>
<keyword evidence="2 5" id="KW-0812">Transmembrane</keyword>
<evidence type="ECO:0000313" key="6">
    <source>
        <dbReference type="EMBL" id="BBC61203.1"/>
    </source>
</evidence>
<dbReference type="NCBIfam" id="NF010182">
    <property type="entry name" value="PRK13661.1"/>
    <property type="match status" value="1"/>
</dbReference>
<name>A0A2Z5Y394_9ENTE</name>
<comment type="similarity">
    <text evidence="5">Belongs to the UPF0397 family.</text>
</comment>
<evidence type="ECO:0000256" key="4">
    <source>
        <dbReference type="ARBA" id="ARBA00023136"/>
    </source>
</evidence>
<evidence type="ECO:0000256" key="2">
    <source>
        <dbReference type="ARBA" id="ARBA00022692"/>
    </source>
</evidence>
<keyword evidence="1 5" id="KW-1003">Cell membrane</keyword>
<feature type="transmembrane region" description="Helical" evidence="5">
    <location>
        <begin position="6"/>
        <end position="28"/>
    </location>
</feature>
<dbReference type="RefSeq" id="WP_015695095.1">
    <property type="nucleotide sequence ID" value="NZ_AP018492.1"/>
</dbReference>
<evidence type="ECO:0000256" key="1">
    <source>
        <dbReference type="ARBA" id="ARBA00022475"/>
    </source>
</evidence>
<evidence type="ECO:0000256" key="3">
    <source>
        <dbReference type="ARBA" id="ARBA00022989"/>
    </source>
</evidence>
<dbReference type="HAMAP" id="MF_01572">
    <property type="entry name" value="UPF0397"/>
    <property type="match status" value="1"/>
</dbReference>
<keyword evidence="3 5" id="KW-1133">Transmembrane helix</keyword>
<sequence>MKKSLSVKTIVAIGIGSAVFVILGRFVVIPTGFPNTNLETCYPFLALMSIVFGPIAGGLIGLIGHTLKDLTTYGSAWWSWIFCSGMIGMIYGFIGKKLSIQHGLFPKKELIYFSICQIIGNLIIWDGLAPTLDVLIYSEPANKVFTQGIIAVILNVLSMAIFGTLLLSTYAATRVKKGSLKKEW</sequence>
<dbReference type="Pfam" id="PF07155">
    <property type="entry name" value="ECF-ribofla_trS"/>
    <property type="match status" value="1"/>
</dbReference>
<dbReference type="AlphaFoldDB" id="A0A2Z5Y394"/>
<dbReference type="InterPro" id="IPR009825">
    <property type="entry name" value="ECF_substrate-spec-like"/>
</dbReference>